<dbReference type="Proteomes" id="UP000011704">
    <property type="component" value="Unassembled WGS sequence"/>
</dbReference>
<evidence type="ECO:0000256" key="2">
    <source>
        <dbReference type="ARBA" id="ARBA00022679"/>
    </source>
</evidence>
<dbReference type="RefSeq" id="WP_005011664.1">
    <property type="nucleotide sequence ID" value="NZ_HG422173.1"/>
</dbReference>
<dbReference type="InterPro" id="IPR011611">
    <property type="entry name" value="PfkB_dom"/>
</dbReference>
<proteinExistence type="inferred from homology"/>
<evidence type="ECO:0000313" key="8">
    <source>
        <dbReference type="Proteomes" id="UP000011704"/>
    </source>
</evidence>
<dbReference type="PROSITE" id="PS00583">
    <property type="entry name" value="PFKB_KINASES_1"/>
    <property type="match status" value="1"/>
</dbReference>
<keyword evidence="4 7" id="KW-0418">Kinase</keyword>
<evidence type="ECO:0000256" key="5">
    <source>
        <dbReference type="ARBA" id="ARBA00022840"/>
    </source>
</evidence>
<dbReference type="InterPro" id="IPR050306">
    <property type="entry name" value="PfkB_Carbo_kinase"/>
</dbReference>
<dbReference type="EC" id="2.7.1.4" evidence="7"/>
<protein>
    <submittedName>
        <fullName evidence="7">Putative Fructokinase</fullName>
        <ecNumber evidence="7">2.7.1.4</ecNumber>
    </submittedName>
</protein>
<keyword evidence="2 7" id="KW-0808">Transferase</keyword>
<comment type="similarity">
    <text evidence="1">Belongs to the carbohydrate kinase PfkB family.</text>
</comment>
<evidence type="ECO:0000256" key="4">
    <source>
        <dbReference type="ARBA" id="ARBA00022777"/>
    </source>
</evidence>
<dbReference type="SUPFAM" id="SSF53613">
    <property type="entry name" value="Ribokinase-like"/>
    <property type="match status" value="1"/>
</dbReference>
<name>M1Z301_NITG3</name>
<dbReference type="AlphaFoldDB" id="M1Z301"/>
<dbReference type="PANTHER" id="PTHR43085">
    <property type="entry name" value="HEXOKINASE FAMILY MEMBER"/>
    <property type="match status" value="1"/>
</dbReference>
<keyword evidence="5" id="KW-0067">ATP-binding</keyword>
<comment type="caution">
    <text evidence="7">The sequence shown here is derived from an EMBL/GenBank/DDBJ whole genome shotgun (WGS) entry which is preliminary data.</text>
</comment>
<dbReference type="HOGENOM" id="CLU_027634_6_3_0"/>
<dbReference type="GO" id="GO:0005524">
    <property type="term" value="F:ATP binding"/>
    <property type="evidence" value="ECO:0007669"/>
    <property type="project" value="UniProtKB-KW"/>
</dbReference>
<dbReference type="InterPro" id="IPR002173">
    <property type="entry name" value="Carboh/pur_kinase_PfkB_CS"/>
</dbReference>
<evidence type="ECO:0000259" key="6">
    <source>
        <dbReference type="Pfam" id="PF00294"/>
    </source>
</evidence>
<dbReference type="InterPro" id="IPR029056">
    <property type="entry name" value="Ribokinase-like"/>
</dbReference>
<dbReference type="InParanoid" id="M1Z301"/>
<reference evidence="7 8" key="1">
    <citation type="journal article" date="2013" name="Front. Microbiol.">
        <title>The genome of Nitrospina gracilis illuminates the metabolism and evolution of the major marine nitrite oxidizer.</title>
        <authorList>
            <person name="Luecker S."/>
            <person name="Nowka B."/>
            <person name="Rattei T."/>
            <person name="Spieck E."/>
            <person name="and Daims H."/>
        </authorList>
    </citation>
    <scope>NUCLEOTIDE SEQUENCE [LARGE SCALE GENOMIC DNA]</scope>
    <source>
        <strain evidence="7 8">3/211</strain>
    </source>
</reference>
<dbReference type="Gene3D" id="3.40.1190.20">
    <property type="match status" value="1"/>
</dbReference>
<evidence type="ECO:0000256" key="3">
    <source>
        <dbReference type="ARBA" id="ARBA00022741"/>
    </source>
</evidence>
<keyword evidence="8" id="KW-1185">Reference proteome</keyword>
<gene>
    <name evidence="7" type="ORF">NITGR_950073</name>
</gene>
<evidence type="ECO:0000313" key="7">
    <source>
        <dbReference type="EMBL" id="CCQ92115.1"/>
    </source>
</evidence>
<dbReference type="STRING" id="1266370.NITGR_950073"/>
<evidence type="ECO:0000256" key="1">
    <source>
        <dbReference type="ARBA" id="ARBA00010688"/>
    </source>
</evidence>
<dbReference type="OrthoDB" id="9779730at2"/>
<dbReference type="EMBL" id="CAQJ01000105">
    <property type="protein sequence ID" value="CCQ92115.1"/>
    <property type="molecule type" value="Genomic_DNA"/>
</dbReference>
<dbReference type="GO" id="GO:0008865">
    <property type="term" value="F:fructokinase activity"/>
    <property type="evidence" value="ECO:0007669"/>
    <property type="project" value="UniProtKB-EC"/>
</dbReference>
<organism evidence="7 8">
    <name type="scientific">Nitrospina gracilis (strain 3/211)</name>
    <dbReference type="NCBI Taxonomy" id="1266370"/>
    <lineage>
        <taxon>Bacteria</taxon>
        <taxon>Pseudomonadati</taxon>
        <taxon>Nitrospinota/Tectimicrobiota group</taxon>
        <taxon>Nitrospinota</taxon>
        <taxon>Nitrospinia</taxon>
        <taxon>Nitrospinales</taxon>
        <taxon>Nitrospinaceae</taxon>
        <taxon>Nitrospina</taxon>
    </lineage>
</organism>
<feature type="domain" description="Carbohydrate kinase PfkB" evidence="6">
    <location>
        <begin position="24"/>
        <end position="283"/>
    </location>
</feature>
<sequence>MRVHRPYGPVLVMGEVLFDKFESGKRLGGAPFNYAFHLHKMGIPVHFISRVGDDAEGREILEFARNHGFPTEGIQIDPHHPTGEVTVNSDSSNGHRFEILPDRAYDFIEVDVYLQKRFRDDIPFTYFGTLIQRNGKSRETLHEIQKKLGWKSTFLLDINLRAPFYDRDVIENSLKNCDILKANRHELQEIKRLLDIDKTVAELPRFLAERFKLGLVCVTNGSKASVIYETGNREPFYCTPDDSMEFVDSVGAGDGFSSMLSLGYMASWPLQTVLERSCVFATGLCGLEGALPGDDKLYQPYRLVR</sequence>
<keyword evidence="3" id="KW-0547">Nucleotide-binding</keyword>
<dbReference type="Pfam" id="PF00294">
    <property type="entry name" value="PfkB"/>
    <property type="match status" value="1"/>
</dbReference>
<accession>M1Z301</accession>
<dbReference type="PANTHER" id="PTHR43085:SF1">
    <property type="entry name" value="PSEUDOURIDINE KINASE-RELATED"/>
    <property type="match status" value="1"/>
</dbReference>